<comment type="caution">
    <text evidence="1">The sequence shown here is derived from an EMBL/GenBank/DDBJ whole genome shotgun (WGS) entry which is preliminary data.</text>
</comment>
<keyword evidence="2" id="KW-1185">Reference proteome</keyword>
<reference evidence="2" key="1">
    <citation type="journal article" date="2019" name="Int. J. Syst. Evol. Microbiol.">
        <title>The Global Catalogue of Microorganisms (GCM) 10K type strain sequencing project: providing services to taxonomists for standard genome sequencing and annotation.</title>
        <authorList>
            <consortium name="The Broad Institute Genomics Platform"/>
            <consortium name="The Broad Institute Genome Sequencing Center for Infectious Disease"/>
            <person name="Wu L."/>
            <person name="Ma J."/>
        </authorList>
    </citation>
    <scope>NUCLEOTIDE SEQUENCE [LARGE SCALE GENOMIC DNA]</scope>
    <source>
        <strain evidence="2">CGMCC 4.7676</strain>
    </source>
</reference>
<dbReference type="RefSeq" id="WP_378243152.1">
    <property type="nucleotide sequence ID" value="NZ_JBHRWK010000059.1"/>
</dbReference>
<proteinExistence type="predicted"/>
<evidence type="ECO:0000313" key="1">
    <source>
        <dbReference type="EMBL" id="MFC3454015.1"/>
    </source>
</evidence>
<dbReference type="Proteomes" id="UP001595645">
    <property type="component" value="Unassembled WGS sequence"/>
</dbReference>
<dbReference type="EMBL" id="JBHRWK010000059">
    <property type="protein sequence ID" value="MFC3454015.1"/>
    <property type="molecule type" value="Genomic_DNA"/>
</dbReference>
<dbReference type="Gene3D" id="3.40.50.300">
    <property type="entry name" value="P-loop containing nucleotide triphosphate hydrolases"/>
    <property type="match status" value="1"/>
</dbReference>
<evidence type="ECO:0008006" key="3">
    <source>
        <dbReference type="Google" id="ProtNLM"/>
    </source>
</evidence>
<gene>
    <name evidence="1" type="ORF">ACFOSH_31650</name>
</gene>
<organism evidence="1 2">
    <name type="scientific">Amycolatopsis speibonae</name>
    <dbReference type="NCBI Taxonomy" id="1450224"/>
    <lineage>
        <taxon>Bacteria</taxon>
        <taxon>Bacillati</taxon>
        <taxon>Actinomycetota</taxon>
        <taxon>Actinomycetes</taxon>
        <taxon>Pseudonocardiales</taxon>
        <taxon>Pseudonocardiaceae</taxon>
        <taxon>Amycolatopsis</taxon>
    </lineage>
</organism>
<accession>A0ABV7P7G9</accession>
<sequence>MARVAGLELDQWQQDALELMLSIRADRKWACREYAEIVSRQNGKGAILEARALAGLFVLNEQLIMWSAHEVKTALEAFRRLKALLVGLGEMLNENLIEIDGLHIKVNNTNGSEGFELFDPSDPKRPSQRVKFIARSKGSGRGFSGDVNIIDEAFAYTDEQHSALKFTMAARPNPQMIYTSSPPLTGDTGPILFRLRTRAESSTTGNLGFRDWGAEGNASELGHLDLDSRDLWARTNPGYGIRIDEETVQDERDSVREENFAIERIGVWPKQISGGGAIDMGVWRGKLLDPGSKRHGDVALAVDIAPKRDYAAIGIYGNREDGLGHGQIVEYQPGTDWLVDAVVKWRSALDPLAVVMGRGTAASIEVELKKQGIARPEDLEKPKRGELHVLTATQMSGAVGQLLDAVKQGSFRHTGQRELDNSAEGARAKQNGDSLVWELKNSAADTSPIVTVTGARWGFTSLGHLVQDANYDVLESVY</sequence>
<dbReference type="InterPro" id="IPR027417">
    <property type="entry name" value="P-loop_NTPase"/>
</dbReference>
<name>A0ABV7P7G9_9PSEU</name>
<evidence type="ECO:0000313" key="2">
    <source>
        <dbReference type="Proteomes" id="UP001595645"/>
    </source>
</evidence>
<protein>
    <recommendedName>
        <fullName evidence="3">Terminase</fullName>
    </recommendedName>
</protein>